<keyword evidence="2" id="KW-0805">Transcription regulation</keyword>
<proteinExistence type="inferred from homology"/>
<sequence length="295" mass="32821">MELRHLTTFRTVAQLQSFRRAAEALGYVQGNVTAHIQALEQELDVQLFDRLGRHITLTSAGEQLLAYAEKLLTIAAEAQSALAQREVIKGTLTVSAPDTLCIYRLPALFSNFQQRFPQVRLLFRPLSWNALQKAVSEGVIDVAFLMAQPVQSRGLIAETLLPESILLLAAPSHPLAQAAHIQPEDLETETLLLTEMGCSYRTVFEQQLAAEGCVPKMLLEFWSIEAIKQFAMLGMGIAVLPAVSVSAELAQSKLVILPWGRDFRIITQMAWHKDKWLSPAFQAFISTAREVLKEV</sequence>
<evidence type="ECO:0000256" key="2">
    <source>
        <dbReference type="ARBA" id="ARBA00023015"/>
    </source>
</evidence>
<dbReference type="Gene3D" id="1.10.10.10">
    <property type="entry name" value="Winged helix-like DNA-binding domain superfamily/Winged helix DNA-binding domain"/>
    <property type="match status" value="1"/>
</dbReference>
<dbReference type="Gene3D" id="3.40.190.290">
    <property type="match status" value="1"/>
</dbReference>
<dbReference type="RefSeq" id="WP_201369860.1">
    <property type="nucleotide sequence ID" value="NZ_BNJG01000001.1"/>
</dbReference>
<dbReference type="PANTHER" id="PTHR30126:SF100">
    <property type="entry name" value="LYSR-FAMILY TRANSCRIPTIONAL REGULATOR"/>
    <property type="match status" value="1"/>
</dbReference>
<dbReference type="InterPro" id="IPR036390">
    <property type="entry name" value="WH_DNA-bd_sf"/>
</dbReference>
<dbReference type="PROSITE" id="PS50931">
    <property type="entry name" value="HTH_LYSR"/>
    <property type="match status" value="1"/>
</dbReference>
<dbReference type="SUPFAM" id="SSF46785">
    <property type="entry name" value="Winged helix' DNA-binding domain"/>
    <property type="match status" value="1"/>
</dbReference>
<protein>
    <submittedName>
        <fullName evidence="6">LysR family transcriptional regulator</fullName>
    </submittedName>
</protein>
<evidence type="ECO:0000256" key="1">
    <source>
        <dbReference type="ARBA" id="ARBA00009437"/>
    </source>
</evidence>
<evidence type="ECO:0000259" key="5">
    <source>
        <dbReference type="PROSITE" id="PS50931"/>
    </source>
</evidence>
<dbReference type="PANTHER" id="PTHR30126">
    <property type="entry name" value="HTH-TYPE TRANSCRIPTIONAL REGULATOR"/>
    <property type="match status" value="1"/>
</dbReference>
<dbReference type="Pfam" id="PF03466">
    <property type="entry name" value="LysR_substrate"/>
    <property type="match status" value="1"/>
</dbReference>
<keyword evidence="4" id="KW-0804">Transcription</keyword>
<gene>
    <name evidence="6" type="ORF">KSB_14850</name>
</gene>
<dbReference type="InterPro" id="IPR005119">
    <property type="entry name" value="LysR_subst-bd"/>
</dbReference>
<accession>A0ABQ3UK14</accession>
<name>A0ABQ3UK14_9CHLR</name>
<dbReference type="SUPFAM" id="SSF53850">
    <property type="entry name" value="Periplasmic binding protein-like II"/>
    <property type="match status" value="1"/>
</dbReference>
<dbReference type="InterPro" id="IPR000847">
    <property type="entry name" value="LysR_HTH_N"/>
</dbReference>
<evidence type="ECO:0000256" key="3">
    <source>
        <dbReference type="ARBA" id="ARBA00023125"/>
    </source>
</evidence>
<keyword evidence="3" id="KW-0238">DNA-binding</keyword>
<dbReference type="Proteomes" id="UP000654345">
    <property type="component" value="Unassembled WGS sequence"/>
</dbReference>
<evidence type="ECO:0000313" key="6">
    <source>
        <dbReference type="EMBL" id="GHO53010.1"/>
    </source>
</evidence>
<dbReference type="CDD" id="cd05466">
    <property type="entry name" value="PBP2_LTTR_substrate"/>
    <property type="match status" value="1"/>
</dbReference>
<keyword evidence="7" id="KW-1185">Reference proteome</keyword>
<comment type="similarity">
    <text evidence="1">Belongs to the LysR transcriptional regulatory family.</text>
</comment>
<dbReference type="EMBL" id="BNJG01000001">
    <property type="protein sequence ID" value="GHO53010.1"/>
    <property type="molecule type" value="Genomic_DNA"/>
</dbReference>
<organism evidence="6 7">
    <name type="scientific">Ktedonobacter robiniae</name>
    <dbReference type="NCBI Taxonomy" id="2778365"/>
    <lineage>
        <taxon>Bacteria</taxon>
        <taxon>Bacillati</taxon>
        <taxon>Chloroflexota</taxon>
        <taxon>Ktedonobacteria</taxon>
        <taxon>Ktedonobacterales</taxon>
        <taxon>Ktedonobacteraceae</taxon>
        <taxon>Ktedonobacter</taxon>
    </lineage>
</organism>
<reference evidence="6 7" key="1">
    <citation type="journal article" date="2021" name="Int. J. Syst. Evol. Microbiol.">
        <title>Reticulibacter mediterranei gen. nov., sp. nov., within the new family Reticulibacteraceae fam. nov., and Ktedonospora formicarum gen. nov., sp. nov., Ktedonobacter robiniae sp. nov., Dictyobacter formicarum sp. nov. and Dictyobacter arantiisoli sp. nov., belonging to the class Ktedonobacteria.</title>
        <authorList>
            <person name="Yabe S."/>
            <person name="Zheng Y."/>
            <person name="Wang C.M."/>
            <person name="Sakai Y."/>
            <person name="Abe K."/>
            <person name="Yokota A."/>
            <person name="Donadio S."/>
            <person name="Cavaletti L."/>
            <person name="Monciardini P."/>
        </authorList>
    </citation>
    <scope>NUCLEOTIDE SEQUENCE [LARGE SCALE GENOMIC DNA]</scope>
    <source>
        <strain evidence="6 7">SOSP1-30</strain>
    </source>
</reference>
<dbReference type="InterPro" id="IPR036388">
    <property type="entry name" value="WH-like_DNA-bd_sf"/>
</dbReference>
<feature type="domain" description="HTH lysR-type" evidence="5">
    <location>
        <begin position="1"/>
        <end position="58"/>
    </location>
</feature>
<dbReference type="Pfam" id="PF00126">
    <property type="entry name" value="HTH_1"/>
    <property type="match status" value="1"/>
</dbReference>
<evidence type="ECO:0000313" key="7">
    <source>
        <dbReference type="Proteomes" id="UP000654345"/>
    </source>
</evidence>
<evidence type="ECO:0000256" key="4">
    <source>
        <dbReference type="ARBA" id="ARBA00023163"/>
    </source>
</evidence>
<comment type="caution">
    <text evidence="6">The sequence shown here is derived from an EMBL/GenBank/DDBJ whole genome shotgun (WGS) entry which is preliminary data.</text>
</comment>